<sequence>MDVVRSAIPTDTRAPDGRTNAYVLGREPAILVDPADSSETLDELVRERGVEHIVVTHAHPDHVGAVDHYATHIDRPVTCWALDRAESRFERATGRPPDDTFTDGDRLTVGDGTVRIVALPGHAPDHVGLVVGDDGPVCCGDCAVRDGSVVVGGEGADMRAYLASLQRLRALDPPTLLPGHGPPIEDPEGTIDRLVTHRERRERRIKDAVEQGARKPEEILENAYEKDLTGVSDLARATVVAHLEKLTADGELSWDGSTAMLTDR</sequence>
<feature type="domain" description="Metallo-beta-lactamase" evidence="1">
    <location>
        <begin position="18"/>
        <end position="180"/>
    </location>
</feature>
<dbReference type="InterPro" id="IPR050662">
    <property type="entry name" value="Sec-metab_biosynth-thioest"/>
</dbReference>
<evidence type="ECO:0000313" key="2">
    <source>
        <dbReference type="EMBL" id="AGB15849.1"/>
    </source>
</evidence>
<dbReference type="PANTHER" id="PTHR23131">
    <property type="entry name" value="ENDORIBONUCLEASE LACTB2"/>
    <property type="match status" value="1"/>
</dbReference>
<reference evidence="2" key="1">
    <citation type="submission" date="2011-09" db="EMBL/GenBank/DDBJ databases">
        <title>Complete sequence of Halovivax ruber XH-70.</title>
        <authorList>
            <consortium name="US DOE Joint Genome Institute"/>
            <person name="Lucas S."/>
            <person name="Han J."/>
            <person name="Lapidus A."/>
            <person name="Cheng J.-F."/>
            <person name="Goodwin L."/>
            <person name="Pitluck S."/>
            <person name="Peters L."/>
            <person name="Mikhailova N."/>
            <person name="Davenport K."/>
            <person name="Detter J.C."/>
            <person name="Han C."/>
            <person name="Tapia R."/>
            <person name="Land M."/>
            <person name="Hauser L."/>
            <person name="Kyrpides N."/>
            <person name="Ivanova N."/>
            <person name="Pagani I."/>
            <person name="Sproer C."/>
            <person name="Anderson I."/>
            <person name="Woyke T."/>
        </authorList>
    </citation>
    <scope>NUCLEOTIDE SEQUENCE</scope>
    <source>
        <strain evidence="2">XH-70</strain>
    </source>
</reference>
<proteinExistence type="predicted"/>
<dbReference type="Proteomes" id="UP000010846">
    <property type="component" value="Chromosome"/>
</dbReference>
<keyword evidence="3" id="KW-1185">Reference proteome</keyword>
<evidence type="ECO:0000313" key="3">
    <source>
        <dbReference type="Proteomes" id="UP000010846"/>
    </source>
</evidence>
<dbReference type="GeneID" id="14375488"/>
<dbReference type="InterPro" id="IPR001279">
    <property type="entry name" value="Metallo-B-lactamas"/>
</dbReference>
<dbReference type="HOGENOM" id="CLU_048478_2_1_2"/>
<protein>
    <submittedName>
        <fullName evidence="2">Zn-dependent hydrolase, glyoxylase</fullName>
    </submittedName>
</protein>
<evidence type="ECO:0000259" key="1">
    <source>
        <dbReference type="SMART" id="SM00849"/>
    </source>
</evidence>
<dbReference type="EMBL" id="CP003050">
    <property type="protein sequence ID" value="AGB15849.1"/>
    <property type="molecule type" value="Genomic_DNA"/>
</dbReference>
<gene>
    <name evidence="2" type="ordered locus">Halru_1234</name>
</gene>
<organism evidence="2 3">
    <name type="scientific">Halovivax ruber (strain DSM 18193 / JCM 13892 / XH-70)</name>
    <dbReference type="NCBI Taxonomy" id="797302"/>
    <lineage>
        <taxon>Archaea</taxon>
        <taxon>Methanobacteriati</taxon>
        <taxon>Methanobacteriota</taxon>
        <taxon>Stenosarchaea group</taxon>
        <taxon>Halobacteria</taxon>
        <taxon>Halobacteriales</taxon>
        <taxon>Natrialbaceae</taxon>
        <taxon>Halovivax</taxon>
    </lineage>
</organism>
<accession>L0IAT3</accession>
<dbReference type="Gene3D" id="3.60.15.10">
    <property type="entry name" value="Ribonuclease Z/Hydroxyacylglutathione hydrolase-like"/>
    <property type="match status" value="1"/>
</dbReference>
<dbReference type="eggNOG" id="arCOG00498">
    <property type="taxonomic scope" value="Archaea"/>
</dbReference>
<dbReference type="KEGG" id="hru:Halru_1234"/>
<dbReference type="Gene3D" id="1.10.10.10">
    <property type="entry name" value="Winged helix-like DNA-binding domain superfamily/Winged helix DNA-binding domain"/>
    <property type="match status" value="1"/>
</dbReference>
<dbReference type="AlphaFoldDB" id="L0IAT3"/>
<name>L0IAT3_HALRX</name>
<dbReference type="GO" id="GO:0016787">
    <property type="term" value="F:hydrolase activity"/>
    <property type="evidence" value="ECO:0007669"/>
    <property type="project" value="UniProtKB-KW"/>
</dbReference>
<dbReference type="SUPFAM" id="SSF56281">
    <property type="entry name" value="Metallo-hydrolase/oxidoreductase"/>
    <property type="match status" value="1"/>
</dbReference>
<dbReference type="InterPro" id="IPR036866">
    <property type="entry name" value="RibonucZ/Hydroxyglut_hydro"/>
</dbReference>
<dbReference type="OrthoDB" id="6433at2157"/>
<dbReference type="SMART" id="SM00849">
    <property type="entry name" value="Lactamase_B"/>
    <property type="match status" value="1"/>
</dbReference>
<dbReference type="PANTHER" id="PTHR23131:SF0">
    <property type="entry name" value="ENDORIBONUCLEASE LACTB2"/>
    <property type="match status" value="1"/>
</dbReference>
<dbReference type="RefSeq" id="WP_015300503.1">
    <property type="nucleotide sequence ID" value="NC_019964.1"/>
</dbReference>
<keyword evidence="2" id="KW-0378">Hydrolase</keyword>
<dbReference type="STRING" id="797302.Halru_1234"/>
<dbReference type="InterPro" id="IPR036388">
    <property type="entry name" value="WH-like_DNA-bd_sf"/>
</dbReference>
<dbReference type="Pfam" id="PF00753">
    <property type="entry name" value="Lactamase_B"/>
    <property type="match status" value="1"/>
</dbReference>